<dbReference type="Pfam" id="PF06762">
    <property type="entry name" value="LMF1"/>
    <property type="match status" value="1"/>
</dbReference>
<evidence type="ECO:0000313" key="3">
    <source>
        <dbReference type="EMBL" id="KAJ8964088.1"/>
    </source>
</evidence>
<comment type="function">
    <text evidence="1">Involved in the maturation of specific proteins in the endoplasmic reticulum.</text>
</comment>
<reference evidence="3" key="1">
    <citation type="journal article" date="2023" name="Insect Mol. Biol.">
        <title>Genome sequencing provides insights into the evolution of gene families encoding plant cell wall-degrading enzymes in longhorned beetles.</title>
        <authorList>
            <person name="Shin N.R."/>
            <person name="Okamura Y."/>
            <person name="Kirsch R."/>
            <person name="Pauchet Y."/>
        </authorList>
    </citation>
    <scope>NUCLEOTIDE SEQUENCE</scope>
    <source>
        <strain evidence="3">RBIC_L_NR</strain>
    </source>
</reference>
<proteinExistence type="inferred from homology"/>
<gene>
    <name evidence="3" type="ORF">NQ314_005142</name>
</gene>
<dbReference type="GO" id="GO:0051604">
    <property type="term" value="P:protein maturation"/>
    <property type="evidence" value="ECO:0007669"/>
    <property type="project" value="InterPro"/>
</dbReference>
<dbReference type="EMBL" id="JANEYF010001447">
    <property type="protein sequence ID" value="KAJ8964088.1"/>
    <property type="molecule type" value="Genomic_DNA"/>
</dbReference>
<dbReference type="PANTHER" id="PTHR14463">
    <property type="entry name" value="LIPASE MATURATION FACTOR"/>
    <property type="match status" value="1"/>
</dbReference>
<feature type="domain" description="Lipase maturation factor 1/2 N-terminal" evidence="2">
    <location>
        <begin position="1"/>
        <end position="78"/>
    </location>
</feature>
<keyword evidence="1" id="KW-0256">Endoplasmic reticulum</keyword>
<comment type="caution">
    <text evidence="3">The sequence shown here is derived from an EMBL/GenBank/DDBJ whole genome shotgun (WGS) entry which is preliminary data.</text>
</comment>
<dbReference type="PANTHER" id="PTHR14463:SF5">
    <property type="entry name" value="LIPASE MATURATION FACTOR 2"/>
    <property type="match status" value="1"/>
</dbReference>
<accession>A0AAV8ZJZ5</accession>
<evidence type="ECO:0000256" key="1">
    <source>
        <dbReference type="RuleBase" id="RU361229"/>
    </source>
</evidence>
<name>A0AAV8ZJZ5_9CUCU</name>
<evidence type="ECO:0000259" key="2">
    <source>
        <dbReference type="Pfam" id="PF06762"/>
    </source>
</evidence>
<feature type="non-terminal residue" evidence="3">
    <location>
        <position position="1"/>
    </location>
</feature>
<keyword evidence="4" id="KW-1185">Reference proteome</keyword>
<dbReference type="GO" id="GO:0005789">
    <property type="term" value="C:endoplasmic reticulum membrane"/>
    <property type="evidence" value="ECO:0007669"/>
    <property type="project" value="UniProtKB-SubCell"/>
</dbReference>
<dbReference type="InterPro" id="IPR057434">
    <property type="entry name" value="LMF1/2_N"/>
</dbReference>
<comment type="similarity">
    <text evidence="1">Belongs to the lipase maturation factor family.</text>
</comment>
<comment type="subcellular location">
    <subcellularLocation>
        <location evidence="1">Endoplasmic reticulum membrane</location>
        <topology evidence="1">Multi-pass membrane protein</topology>
    </subcellularLocation>
</comment>
<dbReference type="InterPro" id="IPR009613">
    <property type="entry name" value="LMF"/>
</dbReference>
<evidence type="ECO:0000313" key="4">
    <source>
        <dbReference type="Proteomes" id="UP001162156"/>
    </source>
</evidence>
<dbReference type="Proteomes" id="UP001162156">
    <property type="component" value="Unassembled WGS sequence"/>
</dbReference>
<organism evidence="3 4">
    <name type="scientific">Rhamnusium bicolor</name>
    <dbReference type="NCBI Taxonomy" id="1586634"/>
    <lineage>
        <taxon>Eukaryota</taxon>
        <taxon>Metazoa</taxon>
        <taxon>Ecdysozoa</taxon>
        <taxon>Arthropoda</taxon>
        <taxon>Hexapoda</taxon>
        <taxon>Insecta</taxon>
        <taxon>Pterygota</taxon>
        <taxon>Neoptera</taxon>
        <taxon>Endopterygota</taxon>
        <taxon>Coleoptera</taxon>
        <taxon>Polyphaga</taxon>
        <taxon>Cucujiformia</taxon>
        <taxon>Chrysomeloidea</taxon>
        <taxon>Cerambycidae</taxon>
        <taxon>Lepturinae</taxon>
        <taxon>Rhagiini</taxon>
        <taxon>Rhamnusium</taxon>
    </lineage>
</organism>
<dbReference type="AlphaFoldDB" id="A0AAV8ZJZ5"/>
<sequence length="95" mass="10824">DELLLEAGFLAILVAPLLPGRKKGSKGPSNDTISFWLVKWFLFRFLLTTGLTKFISGCPKWWDLAGKFYETKPICSNIRIHVKTNEFFIFVSAKV</sequence>
<protein>
    <recommendedName>
        <fullName evidence="1">Lipase maturation factor</fullName>
    </recommendedName>
</protein>